<name>A0A1B6MMM2_9HEMI</name>
<comment type="similarity">
    <text evidence="1">Belongs to the type-B carboxylesterase/lipase family.</text>
</comment>
<keyword evidence="2" id="KW-0719">Serine esterase</keyword>
<accession>A0A1B6MMM2</accession>
<dbReference type="Gene3D" id="3.40.50.1820">
    <property type="entry name" value="alpha/beta hydrolase"/>
    <property type="match status" value="1"/>
</dbReference>
<gene>
    <name evidence="6" type="ORF">g.38805</name>
</gene>
<dbReference type="PANTHER" id="PTHR43142">
    <property type="entry name" value="CARBOXYLIC ESTER HYDROLASE"/>
    <property type="match status" value="1"/>
</dbReference>
<dbReference type="InterPro" id="IPR002018">
    <property type="entry name" value="CarbesteraseB"/>
</dbReference>
<dbReference type="EMBL" id="GEBQ01002779">
    <property type="protein sequence ID" value="JAT37198.1"/>
    <property type="molecule type" value="Transcribed_RNA"/>
</dbReference>
<proteinExistence type="inferred from homology"/>
<reference evidence="6" key="1">
    <citation type="submission" date="2015-11" db="EMBL/GenBank/DDBJ databases">
        <title>De novo transcriptome assembly of four potential Pierce s Disease insect vectors from Arizona vineyards.</title>
        <authorList>
            <person name="Tassone E.E."/>
        </authorList>
    </citation>
    <scope>NUCLEOTIDE SEQUENCE</scope>
</reference>
<keyword evidence="4" id="KW-0325">Glycoprotein</keyword>
<evidence type="ECO:0000256" key="4">
    <source>
        <dbReference type="ARBA" id="ARBA00023180"/>
    </source>
</evidence>
<evidence type="ECO:0000256" key="2">
    <source>
        <dbReference type="ARBA" id="ARBA00022487"/>
    </source>
</evidence>
<dbReference type="SUPFAM" id="SSF53474">
    <property type="entry name" value="alpha/beta-Hydrolases"/>
    <property type="match status" value="1"/>
</dbReference>
<evidence type="ECO:0000259" key="5">
    <source>
        <dbReference type="Pfam" id="PF00135"/>
    </source>
</evidence>
<dbReference type="Pfam" id="PF00135">
    <property type="entry name" value="COesterase"/>
    <property type="match status" value="1"/>
</dbReference>
<evidence type="ECO:0000256" key="3">
    <source>
        <dbReference type="ARBA" id="ARBA00022801"/>
    </source>
</evidence>
<feature type="domain" description="Carboxylesterase type B" evidence="5">
    <location>
        <begin position="56"/>
        <end position="582"/>
    </location>
</feature>
<keyword evidence="3" id="KW-0378">Hydrolase</keyword>
<evidence type="ECO:0000313" key="6">
    <source>
        <dbReference type="EMBL" id="JAT37198.1"/>
    </source>
</evidence>
<dbReference type="AlphaFoldDB" id="A0A1B6MMM2"/>
<dbReference type="GO" id="GO:0052689">
    <property type="term" value="F:carboxylic ester hydrolase activity"/>
    <property type="evidence" value="ECO:0007669"/>
    <property type="project" value="UniProtKB-KW"/>
</dbReference>
<dbReference type="PANTHER" id="PTHR43142:SF1">
    <property type="entry name" value="CARBOXYLIC ESTER HYDROLASE"/>
    <property type="match status" value="1"/>
</dbReference>
<evidence type="ECO:0000256" key="1">
    <source>
        <dbReference type="ARBA" id="ARBA00005964"/>
    </source>
</evidence>
<organism evidence="6">
    <name type="scientific">Graphocephala atropunctata</name>
    <dbReference type="NCBI Taxonomy" id="36148"/>
    <lineage>
        <taxon>Eukaryota</taxon>
        <taxon>Metazoa</taxon>
        <taxon>Ecdysozoa</taxon>
        <taxon>Arthropoda</taxon>
        <taxon>Hexapoda</taxon>
        <taxon>Insecta</taxon>
        <taxon>Pterygota</taxon>
        <taxon>Neoptera</taxon>
        <taxon>Paraneoptera</taxon>
        <taxon>Hemiptera</taxon>
        <taxon>Auchenorrhyncha</taxon>
        <taxon>Membracoidea</taxon>
        <taxon>Cicadellidae</taxon>
        <taxon>Cicadellinae</taxon>
        <taxon>Cicadellini</taxon>
        <taxon>Graphocephala</taxon>
    </lineage>
</organism>
<dbReference type="InterPro" id="IPR029058">
    <property type="entry name" value="AB_hydrolase_fold"/>
</dbReference>
<protein>
    <recommendedName>
        <fullName evidence="5">Carboxylesterase type B domain-containing protein</fullName>
    </recommendedName>
</protein>
<sequence>MLTLTFKEVGLQRKLVFLASVNFTYIAENTMSIIYKNSSFIALIFKSSGKRNMATSTLVHLKEGTIRGRELTATSFSKKNYFAFQGIPYAQPPVGSLRFRDPQPPVPWQGVREAVKEAPACPQKHVLLQDTVGEEDNCLGLNVYTSNFSSAKPVMIWIHGGGFTFGSGHTDLHDPEYWMERDVVIVTCNYRVGAFGFLSLGNAEVPGNAGLKDQVMVLRWVQSNIAQFGGDPDNATLFGESAGAASVHYHLLSSMSRGLFHRAILMSGSSLNSWAFSSDCVQKSHLLGEKMGCTSQDPQELLQFLQKVPAFDLVKGQYKVVSAQDKRDVRPFPFIPTVEPQEGEGERFLTDHPRSLLQKGQVAPVPIIIGVTNKEGMLIMNDIPHSDDYFKVLNGNFARIVPGNLGLPANGAEMIRQFFFEDEPIDWDTVPQYLDYYGDLFFYIGVDEMIRLHLACGTAPVYCYNLAFEGQLGLLTWYLRQLYPQCDLSGVSHADDLGYIYKANVPGPPAMEEGSPDEHMVKCVTGLWYQFAATGNPNGEKGQTVVWEPAVKDQSSWKNYLELDKEPTMRHWRLQQQRMAFWERAMRHHSSLQQKL</sequence>